<dbReference type="GO" id="GO:0015254">
    <property type="term" value="F:glycerol channel activity"/>
    <property type="evidence" value="ECO:0007669"/>
    <property type="project" value="TreeGrafter"/>
</dbReference>
<dbReference type="PANTHER" id="PTHR43829:SF9">
    <property type="entry name" value="AQUAPORIN-9"/>
    <property type="match status" value="1"/>
</dbReference>
<keyword evidence="7 10" id="KW-0472">Membrane</keyword>
<dbReference type="GO" id="GO:0015250">
    <property type="term" value="F:water channel activity"/>
    <property type="evidence" value="ECO:0007669"/>
    <property type="project" value="TreeGrafter"/>
</dbReference>
<dbReference type="GO" id="GO:0005886">
    <property type="term" value="C:plasma membrane"/>
    <property type="evidence" value="ECO:0007669"/>
    <property type="project" value="TreeGrafter"/>
</dbReference>
<evidence type="ECO:0000313" key="12">
    <source>
        <dbReference type="Proteomes" id="UP000053257"/>
    </source>
</evidence>
<dbReference type="CDD" id="cd00333">
    <property type="entry name" value="MIP"/>
    <property type="match status" value="1"/>
</dbReference>
<dbReference type="FunFam" id="1.20.1080.10:FF:000027">
    <property type="entry name" value="MIP aquaporin"/>
    <property type="match status" value="1"/>
</dbReference>
<evidence type="ECO:0000256" key="10">
    <source>
        <dbReference type="SAM" id="Phobius"/>
    </source>
</evidence>
<dbReference type="PRINTS" id="PR00783">
    <property type="entry name" value="MINTRINSICP"/>
</dbReference>
<evidence type="ECO:0000256" key="1">
    <source>
        <dbReference type="ARBA" id="ARBA00004141"/>
    </source>
</evidence>
<feature type="transmembrane region" description="Helical" evidence="10">
    <location>
        <begin position="228"/>
        <end position="252"/>
    </location>
</feature>
<keyword evidence="5" id="KW-0677">Repeat</keyword>
<comment type="catalytic activity">
    <reaction evidence="8">
        <text>H2O(in) = H2O(out)</text>
        <dbReference type="Rhea" id="RHEA:29667"/>
        <dbReference type="ChEBI" id="CHEBI:15377"/>
    </reaction>
</comment>
<evidence type="ECO:0000313" key="11">
    <source>
        <dbReference type="EMBL" id="KIP08611.1"/>
    </source>
</evidence>
<evidence type="ECO:0000256" key="6">
    <source>
        <dbReference type="ARBA" id="ARBA00022989"/>
    </source>
</evidence>
<keyword evidence="12" id="KW-1185">Reference proteome</keyword>
<dbReference type="HOGENOM" id="CLU_020019_9_0_1"/>
<dbReference type="NCBIfam" id="TIGR00861">
    <property type="entry name" value="MIP"/>
    <property type="match status" value="1"/>
</dbReference>
<dbReference type="STRING" id="745531.A0A0C3S0V0"/>
<reference evidence="11 12" key="1">
    <citation type="journal article" date="2014" name="PLoS Genet.">
        <title>Analysis of the Phlebiopsis gigantea genome, transcriptome and secretome provides insight into its pioneer colonization strategies of wood.</title>
        <authorList>
            <person name="Hori C."/>
            <person name="Ishida T."/>
            <person name="Igarashi K."/>
            <person name="Samejima M."/>
            <person name="Suzuki H."/>
            <person name="Master E."/>
            <person name="Ferreira P."/>
            <person name="Ruiz-Duenas F.J."/>
            <person name="Held B."/>
            <person name="Canessa P."/>
            <person name="Larrondo L.F."/>
            <person name="Schmoll M."/>
            <person name="Druzhinina I.S."/>
            <person name="Kubicek C.P."/>
            <person name="Gaskell J.A."/>
            <person name="Kersten P."/>
            <person name="St John F."/>
            <person name="Glasner J."/>
            <person name="Sabat G."/>
            <person name="Splinter BonDurant S."/>
            <person name="Syed K."/>
            <person name="Yadav J."/>
            <person name="Mgbeahuruike A.C."/>
            <person name="Kovalchuk A."/>
            <person name="Asiegbu F.O."/>
            <person name="Lackner G."/>
            <person name="Hoffmeister D."/>
            <person name="Rencoret J."/>
            <person name="Gutierrez A."/>
            <person name="Sun H."/>
            <person name="Lindquist E."/>
            <person name="Barry K."/>
            <person name="Riley R."/>
            <person name="Grigoriev I.V."/>
            <person name="Henrissat B."/>
            <person name="Kues U."/>
            <person name="Berka R.M."/>
            <person name="Martinez A.T."/>
            <person name="Covert S.F."/>
            <person name="Blanchette R.A."/>
            <person name="Cullen D."/>
        </authorList>
    </citation>
    <scope>NUCLEOTIDE SEQUENCE [LARGE SCALE GENOMIC DNA]</scope>
    <source>
        <strain evidence="11 12">11061_1 CR5-6</strain>
    </source>
</reference>
<gene>
    <name evidence="11" type="ORF">PHLGIDRAFT_34899</name>
</gene>
<dbReference type="PROSITE" id="PS00221">
    <property type="entry name" value="MIP"/>
    <property type="match status" value="1"/>
</dbReference>
<dbReference type="InterPro" id="IPR000425">
    <property type="entry name" value="MIP"/>
</dbReference>
<feature type="transmembrane region" description="Helical" evidence="10">
    <location>
        <begin position="54"/>
        <end position="75"/>
    </location>
</feature>
<keyword evidence="3 9" id="KW-0813">Transport</keyword>
<comment type="similarity">
    <text evidence="2 9">Belongs to the MIP/aquaporin (TC 1.A.8) family.</text>
</comment>
<dbReference type="Gene3D" id="1.20.1080.10">
    <property type="entry name" value="Glycerol uptake facilitator protein"/>
    <property type="match status" value="1"/>
</dbReference>
<dbReference type="InterPro" id="IPR023271">
    <property type="entry name" value="Aquaporin-like"/>
</dbReference>
<evidence type="ECO:0000256" key="5">
    <source>
        <dbReference type="ARBA" id="ARBA00022737"/>
    </source>
</evidence>
<dbReference type="OrthoDB" id="3222at2759"/>
<keyword evidence="6 10" id="KW-1133">Transmembrane helix</keyword>
<dbReference type="PANTHER" id="PTHR43829">
    <property type="entry name" value="AQUAPORIN OR AQUAGLYCEROPORIN RELATED"/>
    <property type="match status" value="1"/>
</dbReference>
<proteinExistence type="inferred from homology"/>
<evidence type="ECO:0000256" key="4">
    <source>
        <dbReference type="ARBA" id="ARBA00022692"/>
    </source>
</evidence>
<dbReference type="Proteomes" id="UP000053257">
    <property type="component" value="Unassembled WGS sequence"/>
</dbReference>
<evidence type="ECO:0000256" key="3">
    <source>
        <dbReference type="ARBA" id="ARBA00022448"/>
    </source>
</evidence>
<evidence type="ECO:0000256" key="7">
    <source>
        <dbReference type="ARBA" id="ARBA00023136"/>
    </source>
</evidence>
<evidence type="ECO:0008006" key="13">
    <source>
        <dbReference type="Google" id="ProtNLM"/>
    </source>
</evidence>
<dbReference type="Pfam" id="PF00230">
    <property type="entry name" value="MIP"/>
    <property type="match status" value="1"/>
</dbReference>
<feature type="transmembrane region" description="Helical" evidence="10">
    <location>
        <begin position="95"/>
        <end position="119"/>
    </location>
</feature>
<feature type="transmembrane region" description="Helical" evidence="10">
    <location>
        <begin position="192"/>
        <end position="216"/>
    </location>
</feature>
<keyword evidence="4 9" id="KW-0812">Transmembrane</keyword>
<comment type="subcellular location">
    <subcellularLocation>
        <location evidence="1">Membrane</location>
        <topology evidence="1">Multi-pass membrane protein</topology>
    </subcellularLocation>
</comment>
<feature type="transmembrane region" description="Helical" evidence="10">
    <location>
        <begin position="280"/>
        <end position="305"/>
    </location>
</feature>
<dbReference type="EMBL" id="KN840477">
    <property type="protein sequence ID" value="KIP08611.1"/>
    <property type="molecule type" value="Genomic_DNA"/>
</dbReference>
<dbReference type="InterPro" id="IPR022357">
    <property type="entry name" value="MIP_CS"/>
</dbReference>
<sequence length="332" mass="35760">MAHVQDPHTRTLQVEDLERTETKVHESTVVVEVCHLEEEEASTLTRRWSVIRDIICEPVAEFFGVMILVIFGAGVNCQVTLSNNLSVSASPKGDYLSVCFGWAAGIALGAWVSGGISGGHINPAVTLAFATLRDFPWRKVPAYILAQILGGICGAGIVYANYIHAIDAVEGGRNIRTVPGTAGLFGTYAADYMTAASAFFEEFLGTTILLLVICAVTDKRNSPPPAGLVPLVLFVTLLGISAALGMQTGFALNPARDFGPRVLTAMVGYGKEVFNFRSQYWLWCPIMAPILGALVGTFAYDAFFFRGSESILNRRRKNAPDSSDKSTAELSV</sequence>
<evidence type="ECO:0000256" key="8">
    <source>
        <dbReference type="ARBA" id="ARBA00034651"/>
    </source>
</evidence>
<dbReference type="AlphaFoldDB" id="A0A0C3S0V0"/>
<accession>A0A0C3S0V0</accession>
<dbReference type="InterPro" id="IPR050363">
    <property type="entry name" value="MIP/Aquaporin"/>
</dbReference>
<protein>
    <recommendedName>
        <fullName evidence="13">Aquaporin</fullName>
    </recommendedName>
</protein>
<evidence type="ECO:0000256" key="9">
    <source>
        <dbReference type="RuleBase" id="RU000477"/>
    </source>
</evidence>
<dbReference type="SUPFAM" id="SSF81338">
    <property type="entry name" value="Aquaporin-like"/>
    <property type="match status" value="1"/>
</dbReference>
<feature type="transmembrane region" description="Helical" evidence="10">
    <location>
        <begin position="140"/>
        <end position="162"/>
    </location>
</feature>
<evidence type="ECO:0000256" key="2">
    <source>
        <dbReference type="ARBA" id="ARBA00006175"/>
    </source>
</evidence>
<organism evidence="11 12">
    <name type="scientific">Phlebiopsis gigantea (strain 11061_1 CR5-6)</name>
    <name type="common">White-rot fungus</name>
    <name type="synonym">Peniophora gigantea</name>
    <dbReference type="NCBI Taxonomy" id="745531"/>
    <lineage>
        <taxon>Eukaryota</taxon>
        <taxon>Fungi</taxon>
        <taxon>Dikarya</taxon>
        <taxon>Basidiomycota</taxon>
        <taxon>Agaricomycotina</taxon>
        <taxon>Agaricomycetes</taxon>
        <taxon>Polyporales</taxon>
        <taxon>Phanerochaetaceae</taxon>
        <taxon>Phlebiopsis</taxon>
    </lineage>
</organism>
<name>A0A0C3S0V0_PHLG1</name>